<dbReference type="EMBL" id="LAZR01014255">
    <property type="protein sequence ID" value="KKM18276.1"/>
    <property type="molecule type" value="Genomic_DNA"/>
</dbReference>
<accession>A0A0F9HS99</accession>
<dbReference type="Pfam" id="PF13392">
    <property type="entry name" value="HNH_3"/>
    <property type="match status" value="1"/>
</dbReference>
<name>A0A0F9HS99_9ZZZZ</name>
<gene>
    <name evidence="2" type="ORF">LCGC14_1667300</name>
</gene>
<comment type="caution">
    <text evidence="2">The sequence shown here is derived from an EMBL/GenBank/DDBJ whole genome shotgun (WGS) entry which is preliminary data.</text>
</comment>
<dbReference type="InterPro" id="IPR003615">
    <property type="entry name" value="HNH_nuc"/>
</dbReference>
<dbReference type="Gene3D" id="1.10.10.60">
    <property type="entry name" value="Homeodomain-like"/>
    <property type="match status" value="1"/>
</dbReference>
<organism evidence="2">
    <name type="scientific">marine sediment metagenome</name>
    <dbReference type="NCBI Taxonomy" id="412755"/>
    <lineage>
        <taxon>unclassified sequences</taxon>
        <taxon>metagenomes</taxon>
        <taxon>ecological metagenomes</taxon>
    </lineage>
</organism>
<dbReference type="AlphaFoldDB" id="A0A0F9HS99"/>
<reference evidence="2" key="1">
    <citation type="journal article" date="2015" name="Nature">
        <title>Complex archaea that bridge the gap between prokaryotes and eukaryotes.</title>
        <authorList>
            <person name="Spang A."/>
            <person name="Saw J.H."/>
            <person name="Jorgensen S.L."/>
            <person name="Zaremba-Niedzwiedzka K."/>
            <person name="Martijn J."/>
            <person name="Lind A.E."/>
            <person name="van Eijk R."/>
            <person name="Schleper C."/>
            <person name="Guy L."/>
            <person name="Ettema T.J."/>
        </authorList>
    </citation>
    <scope>NUCLEOTIDE SEQUENCE</scope>
</reference>
<evidence type="ECO:0000313" key="2">
    <source>
        <dbReference type="EMBL" id="KKM18276.1"/>
    </source>
</evidence>
<feature type="domain" description="HNH nuclease" evidence="1">
    <location>
        <begin position="54"/>
        <end position="98"/>
    </location>
</feature>
<dbReference type="InterPro" id="IPR044930">
    <property type="entry name" value="Homing_endonuclease_His-Me"/>
</dbReference>
<dbReference type="SUPFAM" id="SSF54060">
    <property type="entry name" value="His-Me finger endonucleases"/>
    <property type="match status" value="1"/>
</dbReference>
<dbReference type="InterPro" id="IPR044925">
    <property type="entry name" value="His-Me_finger_sf"/>
</dbReference>
<protein>
    <recommendedName>
        <fullName evidence="1">HNH nuclease domain-containing protein</fullName>
    </recommendedName>
</protein>
<evidence type="ECO:0000259" key="1">
    <source>
        <dbReference type="Pfam" id="PF13392"/>
    </source>
</evidence>
<dbReference type="Gene3D" id="3.90.75.10">
    <property type="entry name" value="Homing Intron 3 (I-ppo) Encoded Endonuclease, Chain A"/>
    <property type="match status" value="1"/>
</dbReference>
<dbReference type="GO" id="GO:0004519">
    <property type="term" value="F:endonuclease activity"/>
    <property type="evidence" value="ECO:0007669"/>
    <property type="project" value="InterPro"/>
</dbReference>
<proteinExistence type="predicted"/>
<sequence length="181" mass="21008">MGYSIPVQTFLDRFWSKVEVKNPDECWNWKAGKTSDGYGIFYVGWIDKKPIREYAHRLMWELNFVQIPKGLQVLHKCDNPPCVNPAHLFCGTQGDNVRDAVSKGRLIPDIEKAKSVFRNNPELQARGERQGSSKLTAKQVSEIRLEYAGKYITQRELAKKYGVRQVTIWAILQRKTWDHIQ</sequence>